<gene>
    <name evidence="2" type="ORF">GCM10009129_14050</name>
</gene>
<evidence type="ECO:0000313" key="3">
    <source>
        <dbReference type="Proteomes" id="UP001501787"/>
    </source>
</evidence>
<feature type="region of interest" description="Disordered" evidence="1">
    <location>
        <begin position="1"/>
        <end position="22"/>
    </location>
</feature>
<sequence>MHPNFDPAQTPINPARPLNDIPEPARRMNQQLRRLYGQRCSLHTPNDAQLSKWQLMASQPFAEHLAFLQAGGLIDLPESFYHNHSSYPLLPLLTDMPLLDMADIQKALRVYPQLTRYGMSATDKKSDTTSAKNAASLRALVRRYDPDELMRSDYADDWQVILQPQDFETGAGSLATDIMACSVAIHVIKSCPKRQSINHSYSADDICQYVRSYLLSQTILTPAQRDAYRQMPIFTGHIIVAAHHLGFDIQVQRDGTCYFNLSSRCSLLARYANIQDYHINGWSS</sequence>
<proteinExistence type="predicted"/>
<evidence type="ECO:0000256" key="1">
    <source>
        <dbReference type="SAM" id="MobiDB-lite"/>
    </source>
</evidence>
<keyword evidence="3" id="KW-1185">Reference proteome</keyword>
<comment type="caution">
    <text evidence="2">The sequence shown here is derived from an EMBL/GenBank/DDBJ whole genome shotgun (WGS) entry which is preliminary data.</text>
</comment>
<evidence type="ECO:0000313" key="2">
    <source>
        <dbReference type="EMBL" id="GAA0317742.1"/>
    </source>
</evidence>
<protein>
    <recommendedName>
        <fullName evidence="4">RES domain-containing protein</fullName>
    </recommendedName>
</protein>
<name>A0ABP3FJK9_9GAMM</name>
<accession>A0ABP3FJK9</accession>
<dbReference type="EMBL" id="BAAAFR010000004">
    <property type="protein sequence ID" value="GAA0317742.1"/>
    <property type="molecule type" value="Genomic_DNA"/>
</dbReference>
<evidence type="ECO:0008006" key="4">
    <source>
        <dbReference type="Google" id="ProtNLM"/>
    </source>
</evidence>
<reference evidence="3" key="1">
    <citation type="journal article" date="2019" name="Int. J. Syst. Evol. Microbiol.">
        <title>The Global Catalogue of Microorganisms (GCM) 10K type strain sequencing project: providing services to taxonomists for standard genome sequencing and annotation.</title>
        <authorList>
            <consortium name="The Broad Institute Genomics Platform"/>
            <consortium name="The Broad Institute Genome Sequencing Center for Infectious Disease"/>
            <person name="Wu L."/>
            <person name="Ma J."/>
        </authorList>
    </citation>
    <scope>NUCLEOTIDE SEQUENCE [LARGE SCALE GENOMIC DNA]</scope>
    <source>
        <strain evidence="3">JCM 16343</strain>
    </source>
</reference>
<dbReference type="Proteomes" id="UP001501787">
    <property type="component" value="Unassembled WGS sequence"/>
</dbReference>
<organism evidence="2 3">
    <name type="scientific">Psychrobacter aestuarii</name>
    <dbReference type="NCBI Taxonomy" id="556327"/>
    <lineage>
        <taxon>Bacteria</taxon>
        <taxon>Pseudomonadati</taxon>
        <taxon>Pseudomonadota</taxon>
        <taxon>Gammaproteobacteria</taxon>
        <taxon>Moraxellales</taxon>
        <taxon>Moraxellaceae</taxon>
        <taxon>Psychrobacter</taxon>
    </lineage>
</organism>